<dbReference type="Proteomes" id="UP001501444">
    <property type="component" value="Unassembled WGS sequence"/>
</dbReference>
<keyword evidence="3" id="KW-1185">Reference proteome</keyword>
<dbReference type="EMBL" id="BAAARV010000004">
    <property type="protein sequence ID" value="GAA2327596.1"/>
    <property type="molecule type" value="Genomic_DNA"/>
</dbReference>
<evidence type="ECO:0000313" key="2">
    <source>
        <dbReference type="EMBL" id="GAA2327596.1"/>
    </source>
</evidence>
<keyword evidence="1" id="KW-1133">Transmembrane helix</keyword>
<feature type="transmembrane region" description="Helical" evidence="1">
    <location>
        <begin position="69"/>
        <end position="87"/>
    </location>
</feature>
<organism evidence="2 3">
    <name type="scientific">Dactylosporangium salmoneum</name>
    <dbReference type="NCBI Taxonomy" id="53361"/>
    <lineage>
        <taxon>Bacteria</taxon>
        <taxon>Bacillati</taxon>
        <taxon>Actinomycetota</taxon>
        <taxon>Actinomycetes</taxon>
        <taxon>Micromonosporales</taxon>
        <taxon>Micromonosporaceae</taxon>
        <taxon>Dactylosporangium</taxon>
    </lineage>
</organism>
<accession>A0ABP5SCX1</accession>
<keyword evidence="1" id="KW-0472">Membrane</keyword>
<reference evidence="3" key="1">
    <citation type="journal article" date="2019" name="Int. J. Syst. Evol. Microbiol.">
        <title>The Global Catalogue of Microorganisms (GCM) 10K type strain sequencing project: providing services to taxonomists for standard genome sequencing and annotation.</title>
        <authorList>
            <consortium name="The Broad Institute Genomics Platform"/>
            <consortium name="The Broad Institute Genome Sequencing Center for Infectious Disease"/>
            <person name="Wu L."/>
            <person name="Ma J."/>
        </authorList>
    </citation>
    <scope>NUCLEOTIDE SEQUENCE [LARGE SCALE GENOMIC DNA]</scope>
    <source>
        <strain evidence="3">JCM 3272</strain>
    </source>
</reference>
<evidence type="ECO:0000313" key="3">
    <source>
        <dbReference type="Proteomes" id="UP001501444"/>
    </source>
</evidence>
<evidence type="ECO:0000256" key="1">
    <source>
        <dbReference type="SAM" id="Phobius"/>
    </source>
</evidence>
<comment type="caution">
    <text evidence="2">The sequence shown here is derived from an EMBL/GenBank/DDBJ whole genome shotgun (WGS) entry which is preliminary data.</text>
</comment>
<feature type="transmembrane region" description="Helical" evidence="1">
    <location>
        <begin position="108"/>
        <end position="128"/>
    </location>
</feature>
<proteinExistence type="predicted"/>
<gene>
    <name evidence="2" type="ORF">GCM10010170_003490</name>
</gene>
<dbReference type="RefSeq" id="WP_344610388.1">
    <property type="nucleotide sequence ID" value="NZ_BAAARV010000004.1"/>
</dbReference>
<name>A0ABP5SCX1_9ACTN</name>
<feature type="transmembrane region" description="Helical" evidence="1">
    <location>
        <begin position="134"/>
        <end position="158"/>
    </location>
</feature>
<protein>
    <submittedName>
        <fullName evidence="2">Uncharacterized protein</fullName>
    </submittedName>
</protein>
<sequence length="174" mass="18997">MSEWGMFGLGLVASLAVNEMCDISPWLAARLIPVAVRLWTKDPERREVYNEDWQAVVSQHPGKLLKLGAALWFLAGGAARAALASPLRRIAAFYLYGLRITMAGPRTPMVLLSISLGASVFAGTYKAFTTSGVFEVAAVCLPVAVPMLTPFFVAWGAYDGRRAAEREIRARKDH</sequence>
<keyword evidence="1" id="KW-0812">Transmembrane</keyword>